<keyword evidence="8" id="KW-0472">Membrane</keyword>
<accession>A0A938YJQ0</accession>
<dbReference type="GO" id="GO:0005524">
    <property type="term" value="F:ATP binding"/>
    <property type="evidence" value="ECO:0007669"/>
    <property type="project" value="UniProtKB-KW"/>
</dbReference>
<keyword evidence="4" id="KW-0547">Nucleotide-binding</keyword>
<feature type="domain" description="Protein kinase" evidence="9">
    <location>
        <begin position="29"/>
        <end position="285"/>
    </location>
</feature>
<dbReference type="RefSeq" id="WP_205262500.1">
    <property type="nucleotide sequence ID" value="NZ_JAERWK010000029.1"/>
</dbReference>
<proteinExistence type="predicted"/>
<dbReference type="AlphaFoldDB" id="A0A938YJQ0"/>
<sequence>MSGDTSSGRHRSSRDAPATCPAGFTVGPWRAVHPLARTGPAGLWRGEDLRTGTPVAIKEVAAVDRTVLDREAAVLRRVGHEHLPRLLDTRVDDDRAVLVSSWAEGGTVAALLRRVGPLSAGQVVTVVLPVADAVAAAHRHGIVHGSIGAASVLLEADGRPLLADLGAVRDDGPDGLEHGLDERADDAPGGRPAADLLDLGLLALACLTGVPQPRPAERDESATAWGVTGPPGRRSPFGDPDVEWPEVPDDCGPPAFVRVVRSLLSVEPEMRPSAASVVMLLHDAAAPEPLPMLLRMPVPLDPEPAASGDRPERREPPDRPAGLRGERQDDGSPAPAARLAAMVAGRRPPSGAEPVDPVVAAIRAAGRTRDAPRRGDPEARGGRPRDRRSDVRDPGVPAPPSRRRVVGVALVSLLVAAAVVFGVLGVLPGLGRSGPSVDASAPPAPTEAPIQALPSVPPVPPVPPEPSDPSTAAIPGPADWGTVVATWTQQRDQALRERDLTLLSQVYSSESPARLEDAATITRLVESGLQVQGGEHTVLAVEVVQDGVEADGTDNPAVRLRVTDAMSAARVVDGRGQVVQDLVARDAQSRTLTVVDTPSGPRISALVAS</sequence>
<dbReference type="PANTHER" id="PTHR43289">
    <property type="entry name" value="MITOGEN-ACTIVATED PROTEIN KINASE KINASE KINASE 20-RELATED"/>
    <property type="match status" value="1"/>
</dbReference>
<dbReference type="EMBL" id="JAERWK010000029">
    <property type="protein sequence ID" value="MBM9469537.1"/>
    <property type="molecule type" value="Genomic_DNA"/>
</dbReference>
<feature type="compositionally biased region" description="Pro residues" evidence="7">
    <location>
        <begin position="455"/>
        <end position="467"/>
    </location>
</feature>
<evidence type="ECO:0000313" key="10">
    <source>
        <dbReference type="EMBL" id="MBM9469537.1"/>
    </source>
</evidence>
<evidence type="ECO:0000256" key="4">
    <source>
        <dbReference type="ARBA" id="ARBA00022741"/>
    </source>
</evidence>
<keyword evidence="5 10" id="KW-0418">Kinase</keyword>
<feature type="region of interest" description="Disordered" evidence="7">
    <location>
        <begin position="295"/>
        <end position="336"/>
    </location>
</feature>
<dbReference type="SUPFAM" id="SSF56112">
    <property type="entry name" value="Protein kinase-like (PK-like)"/>
    <property type="match status" value="1"/>
</dbReference>
<evidence type="ECO:0000256" key="1">
    <source>
        <dbReference type="ARBA" id="ARBA00012513"/>
    </source>
</evidence>
<dbReference type="Pfam" id="PF00069">
    <property type="entry name" value="Pkinase"/>
    <property type="match status" value="1"/>
</dbReference>
<dbReference type="EC" id="2.7.11.1" evidence="1"/>
<dbReference type="PROSITE" id="PS50011">
    <property type="entry name" value="PROTEIN_KINASE_DOM"/>
    <property type="match status" value="1"/>
</dbReference>
<keyword evidence="8" id="KW-1133">Transmembrane helix</keyword>
<evidence type="ECO:0000256" key="2">
    <source>
        <dbReference type="ARBA" id="ARBA00022527"/>
    </source>
</evidence>
<feature type="region of interest" description="Disordered" evidence="7">
    <location>
        <begin position="212"/>
        <end position="240"/>
    </location>
</feature>
<evidence type="ECO:0000259" key="9">
    <source>
        <dbReference type="PROSITE" id="PS50011"/>
    </source>
</evidence>
<keyword evidence="11" id="KW-1185">Reference proteome</keyword>
<dbReference type="PANTHER" id="PTHR43289:SF6">
    <property type="entry name" value="SERINE_THREONINE-PROTEIN KINASE NEKL-3"/>
    <property type="match status" value="1"/>
</dbReference>
<dbReference type="InterPro" id="IPR011009">
    <property type="entry name" value="Kinase-like_dom_sf"/>
</dbReference>
<feature type="region of interest" description="Disordered" evidence="7">
    <location>
        <begin position="364"/>
        <end position="401"/>
    </location>
</feature>
<evidence type="ECO:0000256" key="3">
    <source>
        <dbReference type="ARBA" id="ARBA00022679"/>
    </source>
</evidence>
<evidence type="ECO:0000313" key="11">
    <source>
        <dbReference type="Proteomes" id="UP000663792"/>
    </source>
</evidence>
<evidence type="ECO:0000256" key="6">
    <source>
        <dbReference type="ARBA" id="ARBA00022840"/>
    </source>
</evidence>
<dbReference type="Proteomes" id="UP000663792">
    <property type="component" value="Unassembled WGS sequence"/>
</dbReference>
<feature type="compositionally biased region" description="Basic and acidic residues" evidence="7">
    <location>
        <begin position="367"/>
        <end position="393"/>
    </location>
</feature>
<feature type="compositionally biased region" description="Basic and acidic residues" evidence="7">
    <location>
        <begin position="309"/>
        <end position="318"/>
    </location>
</feature>
<dbReference type="InterPro" id="IPR000719">
    <property type="entry name" value="Prot_kinase_dom"/>
</dbReference>
<evidence type="ECO:0000256" key="5">
    <source>
        <dbReference type="ARBA" id="ARBA00022777"/>
    </source>
</evidence>
<reference evidence="10" key="1">
    <citation type="submission" date="2021-01" db="EMBL/GenBank/DDBJ databases">
        <title>YIM 132084 draft genome.</title>
        <authorList>
            <person name="An D."/>
        </authorList>
    </citation>
    <scope>NUCLEOTIDE SEQUENCE</scope>
    <source>
        <strain evidence="10">YIM 132084</strain>
    </source>
</reference>
<gene>
    <name evidence="10" type="ORF">JL106_19820</name>
</gene>
<evidence type="ECO:0000256" key="7">
    <source>
        <dbReference type="SAM" id="MobiDB-lite"/>
    </source>
</evidence>
<dbReference type="Gene3D" id="1.10.510.10">
    <property type="entry name" value="Transferase(Phosphotransferase) domain 1"/>
    <property type="match status" value="1"/>
</dbReference>
<keyword evidence="8" id="KW-0812">Transmembrane</keyword>
<protein>
    <recommendedName>
        <fullName evidence="1">non-specific serine/threonine protein kinase</fullName>
        <ecNumber evidence="1">2.7.11.1</ecNumber>
    </recommendedName>
</protein>
<keyword evidence="2" id="KW-0723">Serine/threonine-protein kinase</keyword>
<comment type="caution">
    <text evidence="10">The sequence shown here is derived from an EMBL/GenBank/DDBJ whole genome shotgun (WGS) entry which is preliminary data.</text>
</comment>
<keyword evidence="6" id="KW-0067">ATP-binding</keyword>
<dbReference type="SMART" id="SM00220">
    <property type="entry name" value="S_TKc"/>
    <property type="match status" value="1"/>
</dbReference>
<name>A0A938YJQ0_9ACTN</name>
<keyword evidence="3" id="KW-0808">Transferase</keyword>
<feature type="region of interest" description="Disordered" evidence="7">
    <location>
        <begin position="1"/>
        <end position="20"/>
    </location>
</feature>
<organism evidence="10 11">
    <name type="scientific">Nakamurella leprariae</name>
    <dbReference type="NCBI Taxonomy" id="2803911"/>
    <lineage>
        <taxon>Bacteria</taxon>
        <taxon>Bacillati</taxon>
        <taxon>Actinomycetota</taxon>
        <taxon>Actinomycetes</taxon>
        <taxon>Nakamurellales</taxon>
        <taxon>Nakamurellaceae</taxon>
        <taxon>Nakamurella</taxon>
    </lineage>
</organism>
<feature type="transmembrane region" description="Helical" evidence="8">
    <location>
        <begin position="405"/>
        <end position="427"/>
    </location>
</feature>
<dbReference type="GO" id="GO:0004674">
    <property type="term" value="F:protein serine/threonine kinase activity"/>
    <property type="evidence" value="ECO:0007669"/>
    <property type="project" value="UniProtKB-KW"/>
</dbReference>
<feature type="region of interest" description="Disordered" evidence="7">
    <location>
        <begin position="434"/>
        <end position="478"/>
    </location>
</feature>
<evidence type="ECO:0000256" key="8">
    <source>
        <dbReference type="SAM" id="Phobius"/>
    </source>
</evidence>